<evidence type="ECO:0000313" key="4">
    <source>
        <dbReference type="Proteomes" id="UP001334084"/>
    </source>
</evidence>
<sequence length="326" mass="38582">MIFLIFYITAILSTYDAFIVPHENNVEIYINIKQTDPAAIYFISDLTAEDCVKDSVNIDDKSSDLGKSYMQNFFKPLTSEEKRTLYDLLNLHSILNLKDKARADLFKSGECLLMAKIPYDKNKICIDRVTTLDLLTANTYSRSKDIVLHKEREFYKLEFCDSYDYNENYLYPLISSSYHENIAKFKFYNPTEILKDLYYNKENDINVSNKLIPKNNKRGRMQRRCRLFSKQFEEDEIFDWKNPKNNEQITTEKLDQNENKKKFLRSRDLSRQKLREETCEVSAKKECSNGGNNYNQSVDKEEKAQNNEEVIKEATNNRLKNKYRCI</sequence>
<name>A0AAX4J884_9MICR</name>
<reference evidence="3" key="1">
    <citation type="journal article" date="2024" name="BMC Genomics">
        <title>Functional annotation of a divergent genome using sequence and structure-based similarity.</title>
        <authorList>
            <person name="Svedberg D."/>
            <person name="Winiger R.R."/>
            <person name="Berg A."/>
            <person name="Sharma H."/>
            <person name="Tellgren-Roth C."/>
            <person name="Debrunner-Vossbrinck B.A."/>
            <person name="Vossbrinck C.R."/>
            <person name="Barandun J."/>
        </authorList>
    </citation>
    <scope>NUCLEOTIDE SEQUENCE</scope>
    <source>
        <strain evidence="3">Illinois isolate</strain>
    </source>
</reference>
<dbReference type="RefSeq" id="XP_065328252.1">
    <property type="nucleotide sequence ID" value="XM_065472180.1"/>
</dbReference>
<evidence type="ECO:0000313" key="3">
    <source>
        <dbReference type="EMBL" id="WUR02107.1"/>
    </source>
</evidence>
<feature type="compositionally biased region" description="Basic and acidic residues" evidence="1">
    <location>
        <begin position="298"/>
        <end position="307"/>
    </location>
</feature>
<feature type="chain" id="PRO_5044027912" evidence="2">
    <location>
        <begin position="18"/>
        <end position="326"/>
    </location>
</feature>
<accession>A0AAX4J884</accession>
<organism evidence="3 4">
    <name type="scientific">Vairimorpha necatrix</name>
    <dbReference type="NCBI Taxonomy" id="6039"/>
    <lineage>
        <taxon>Eukaryota</taxon>
        <taxon>Fungi</taxon>
        <taxon>Fungi incertae sedis</taxon>
        <taxon>Microsporidia</taxon>
        <taxon>Nosematidae</taxon>
        <taxon>Vairimorpha</taxon>
    </lineage>
</organism>
<dbReference type="EMBL" id="CP142726">
    <property type="protein sequence ID" value="WUR02107.1"/>
    <property type="molecule type" value="Genomic_DNA"/>
</dbReference>
<keyword evidence="4" id="KW-1185">Reference proteome</keyword>
<keyword evidence="2" id="KW-0732">Signal</keyword>
<proteinExistence type="predicted"/>
<gene>
    <name evidence="3" type="ORF">VNE69_01048</name>
</gene>
<dbReference type="KEGG" id="vnx:VNE69_01048"/>
<evidence type="ECO:0000256" key="2">
    <source>
        <dbReference type="SAM" id="SignalP"/>
    </source>
</evidence>
<feature type="signal peptide" evidence="2">
    <location>
        <begin position="1"/>
        <end position="17"/>
    </location>
</feature>
<dbReference type="GeneID" id="90539913"/>
<evidence type="ECO:0000256" key="1">
    <source>
        <dbReference type="SAM" id="MobiDB-lite"/>
    </source>
</evidence>
<feature type="region of interest" description="Disordered" evidence="1">
    <location>
        <begin position="285"/>
        <end position="307"/>
    </location>
</feature>
<protein>
    <submittedName>
        <fullName evidence="3">SP-containing protein</fullName>
    </submittedName>
</protein>
<dbReference type="AlphaFoldDB" id="A0AAX4J884"/>
<dbReference type="Proteomes" id="UP001334084">
    <property type="component" value="Chromosome 1"/>
</dbReference>